<name>A0A8R7UBD1_TRIUA</name>
<reference evidence="3" key="1">
    <citation type="journal article" date="2013" name="Nature">
        <title>Draft genome of the wheat A-genome progenitor Triticum urartu.</title>
        <authorList>
            <person name="Ling H.Q."/>
            <person name="Zhao S."/>
            <person name="Liu D."/>
            <person name="Wang J."/>
            <person name="Sun H."/>
            <person name="Zhang C."/>
            <person name="Fan H."/>
            <person name="Li D."/>
            <person name="Dong L."/>
            <person name="Tao Y."/>
            <person name="Gao C."/>
            <person name="Wu H."/>
            <person name="Li Y."/>
            <person name="Cui Y."/>
            <person name="Guo X."/>
            <person name="Zheng S."/>
            <person name="Wang B."/>
            <person name="Yu K."/>
            <person name="Liang Q."/>
            <person name="Yang W."/>
            <person name="Lou X."/>
            <person name="Chen J."/>
            <person name="Feng M."/>
            <person name="Jian J."/>
            <person name="Zhang X."/>
            <person name="Luo G."/>
            <person name="Jiang Y."/>
            <person name="Liu J."/>
            <person name="Wang Z."/>
            <person name="Sha Y."/>
            <person name="Zhang B."/>
            <person name="Wu H."/>
            <person name="Tang D."/>
            <person name="Shen Q."/>
            <person name="Xue P."/>
            <person name="Zou S."/>
            <person name="Wang X."/>
            <person name="Liu X."/>
            <person name="Wang F."/>
            <person name="Yang Y."/>
            <person name="An X."/>
            <person name="Dong Z."/>
            <person name="Zhang K."/>
            <person name="Zhang X."/>
            <person name="Luo M.C."/>
            <person name="Dvorak J."/>
            <person name="Tong Y."/>
            <person name="Wang J."/>
            <person name="Yang H."/>
            <person name="Li Z."/>
            <person name="Wang D."/>
            <person name="Zhang A."/>
            <person name="Wang J."/>
        </authorList>
    </citation>
    <scope>NUCLEOTIDE SEQUENCE</scope>
    <source>
        <strain evidence="3">cv. G1812</strain>
    </source>
</reference>
<proteinExistence type="predicted"/>
<reference evidence="2" key="2">
    <citation type="submission" date="2018-03" db="EMBL/GenBank/DDBJ databases">
        <title>The Triticum urartu genome reveals the dynamic nature of wheat genome evolution.</title>
        <authorList>
            <person name="Ling H."/>
            <person name="Ma B."/>
            <person name="Shi X."/>
            <person name="Liu H."/>
            <person name="Dong L."/>
            <person name="Sun H."/>
            <person name="Cao Y."/>
            <person name="Gao Q."/>
            <person name="Zheng S."/>
            <person name="Li Y."/>
            <person name="Yu Y."/>
            <person name="Du H."/>
            <person name="Qi M."/>
            <person name="Li Y."/>
            <person name="Yu H."/>
            <person name="Cui Y."/>
            <person name="Wang N."/>
            <person name="Chen C."/>
            <person name="Wu H."/>
            <person name="Zhao Y."/>
            <person name="Zhang J."/>
            <person name="Li Y."/>
            <person name="Zhou W."/>
            <person name="Zhang B."/>
            <person name="Hu W."/>
            <person name="Eijk M."/>
            <person name="Tang J."/>
            <person name="Witsenboer H."/>
            <person name="Zhao S."/>
            <person name="Li Z."/>
            <person name="Zhang A."/>
            <person name="Wang D."/>
            <person name="Liang C."/>
        </authorList>
    </citation>
    <scope>NUCLEOTIDE SEQUENCE [LARGE SCALE GENOMIC DNA]</scope>
    <source>
        <strain evidence="2">cv. G1812</strain>
    </source>
</reference>
<feature type="chain" id="PRO_5035865462" evidence="1">
    <location>
        <begin position="25"/>
        <end position="136"/>
    </location>
</feature>
<reference evidence="2" key="3">
    <citation type="submission" date="2022-06" db="UniProtKB">
        <authorList>
            <consortium name="EnsemblPlants"/>
        </authorList>
    </citation>
    <scope>IDENTIFICATION</scope>
</reference>
<dbReference type="Gramene" id="TuG1812G0400003163.01.T01">
    <property type="protein sequence ID" value="TuG1812G0400003163.01.T01.cds266464"/>
    <property type="gene ID" value="TuG1812G0400003163.01"/>
</dbReference>
<organism evidence="2 3">
    <name type="scientific">Triticum urartu</name>
    <name type="common">Red wild einkorn</name>
    <name type="synonym">Crithodium urartu</name>
    <dbReference type="NCBI Taxonomy" id="4572"/>
    <lineage>
        <taxon>Eukaryota</taxon>
        <taxon>Viridiplantae</taxon>
        <taxon>Streptophyta</taxon>
        <taxon>Embryophyta</taxon>
        <taxon>Tracheophyta</taxon>
        <taxon>Spermatophyta</taxon>
        <taxon>Magnoliopsida</taxon>
        <taxon>Liliopsida</taxon>
        <taxon>Poales</taxon>
        <taxon>Poaceae</taxon>
        <taxon>BOP clade</taxon>
        <taxon>Pooideae</taxon>
        <taxon>Triticodae</taxon>
        <taxon>Triticeae</taxon>
        <taxon>Triticinae</taxon>
        <taxon>Triticum</taxon>
    </lineage>
</organism>
<dbReference type="AlphaFoldDB" id="A0A8R7UBD1"/>
<accession>A0A8R7UBD1</accession>
<protein>
    <submittedName>
        <fullName evidence="2">Uncharacterized protein</fullName>
    </submittedName>
</protein>
<feature type="signal peptide" evidence="1">
    <location>
        <begin position="1"/>
        <end position="24"/>
    </location>
</feature>
<keyword evidence="1" id="KW-0732">Signal</keyword>
<keyword evidence="3" id="KW-1185">Reference proteome</keyword>
<dbReference type="EnsemblPlants" id="TuG1812G0400003163.01.T01">
    <property type="protein sequence ID" value="TuG1812G0400003163.01.T01.cds266464"/>
    <property type="gene ID" value="TuG1812G0400003163.01"/>
</dbReference>
<evidence type="ECO:0000256" key="1">
    <source>
        <dbReference type="SAM" id="SignalP"/>
    </source>
</evidence>
<sequence>MTLSRVLLHLIPALLLFCVGGGEPRSFCVGGSVRRGLWVVLEGREPGHGDVEDAVLLEPGADAAGVAALGDLELLAEPAPLAALELPLAADPQPAVVVDLHPQVLLLEPCVAHPQQNRRRVGQWKFSPCGSKNRSS</sequence>
<dbReference type="Proteomes" id="UP000015106">
    <property type="component" value="Chromosome 4"/>
</dbReference>
<evidence type="ECO:0000313" key="3">
    <source>
        <dbReference type="Proteomes" id="UP000015106"/>
    </source>
</evidence>
<evidence type="ECO:0000313" key="2">
    <source>
        <dbReference type="EnsemblPlants" id="TuG1812G0400003163.01.T01.cds266464"/>
    </source>
</evidence>